<dbReference type="PRINTS" id="PR01036">
    <property type="entry name" value="TCRTETB"/>
</dbReference>
<feature type="transmembrane region" description="Helical" evidence="6">
    <location>
        <begin position="144"/>
        <end position="163"/>
    </location>
</feature>
<evidence type="ECO:0000313" key="9">
    <source>
        <dbReference type="Proteomes" id="UP001590951"/>
    </source>
</evidence>
<evidence type="ECO:0000259" key="7">
    <source>
        <dbReference type="PROSITE" id="PS50850"/>
    </source>
</evidence>
<dbReference type="InterPro" id="IPR005829">
    <property type="entry name" value="Sugar_transporter_CS"/>
</dbReference>
<feature type="region of interest" description="Disordered" evidence="5">
    <location>
        <begin position="1"/>
        <end position="40"/>
    </location>
</feature>
<reference evidence="8 9" key="1">
    <citation type="submission" date="2024-09" db="EMBL/GenBank/DDBJ databases">
        <title>Rethinking Asexuality: The Enigmatic Case of Functional Sexual Genes in Lepraria (Stereocaulaceae).</title>
        <authorList>
            <person name="Doellman M."/>
            <person name="Sun Y."/>
            <person name="Barcenas-Pena A."/>
            <person name="Lumbsch H.T."/>
            <person name="Grewe F."/>
        </authorList>
    </citation>
    <scope>NUCLEOTIDE SEQUENCE [LARGE SCALE GENOMIC DNA]</scope>
    <source>
        <strain evidence="8 9">Grewe 0041</strain>
    </source>
</reference>
<dbReference type="EMBL" id="JBHFEH010000008">
    <property type="protein sequence ID" value="KAL2056364.1"/>
    <property type="molecule type" value="Genomic_DNA"/>
</dbReference>
<evidence type="ECO:0000256" key="4">
    <source>
        <dbReference type="ARBA" id="ARBA00023136"/>
    </source>
</evidence>
<comment type="subcellular location">
    <subcellularLocation>
        <location evidence="1">Membrane</location>
        <topology evidence="1">Multi-pass membrane protein</topology>
    </subcellularLocation>
</comment>
<accession>A0ABR4BEW6</accession>
<feature type="transmembrane region" description="Helical" evidence="6">
    <location>
        <begin position="202"/>
        <end position="224"/>
    </location>
</feature>
<feature type="transmembrane region" description="Helical" evidence="6">
    <location>
        <begin position="418"/>
        <end position="436"/>
    </location>
</feature>
<keyword evidence="2 6" id="KW-0812">Transmembrane</keyword>
<proteinExistence type="predicted"/>
<organism evidence="8 9">
    <name type="scientific">Lepraria finkii</name>
    <dbReference type="NCBI Taxonomy" id="1340010"/>
    <lineage>
        <taxon>Eukaryota</taxon>
        <taxon>Fungi</taxon>
        <taxon>Dikarya</taxon>
        <taxon>Ascomycota</taxon>
        <taxon>Pezizomycotina</taxon>
        <taxon>Lecanoromycetes</taxon>
        <taxon>OSLEUM clade</taxon>
        <taxon>Lecanoromycetidae</taxon>
        <taxon>Lecanorales</taxon>
        <taxon>Lecanorineae</taxon>
        <taxon>Stereocaulaceae</taxon>
        <taxon>Lepraria</taxon>
    </lineage>
</organism>
<feature type="transmembrane region" description="Helical" evidence="6">
    <location>
        <begin position="456"/>
        <end position="476"/>
    </location>
</feature>
<feature type="transmembrane region" description="Helical" evidence="6">
    <location>
        <begin position="352"/>
        <end position="373"/>
    </location>
</feature>
<dbReference type="PROSITE" id="PS50850">
    <property type="entry name" value="MFS"/>
    <property type="match status" value="1"/>
</dbReference>
<dbReference type="SUPFAM" id="SSF103473">
    <property type="entry name" value="MFS general substrate transporter"/>
    <property type="match status" value="2"/>
</dbReference>
<sequence>MATKEEVLEFSEAHHRPVLSASSESTSAPTTGVNEEKQDSHDAIEFLTTREEVNTGAEVHNGNEQSPFTYLKGWRLHLLTTALCLCMILSTVETTIISTSIVSITDALTGFQKGSWIVAAYLVTYTGFLMVLAKFSDNFGRKPLIMFSVLFFTIFSGACGASQTLLQLIVFRAFQGIGGGGIYTMIFVIAGEMVPQDHYASLAATLSSAYALSAVLGPLLGGLINENTTWRWVFLLNVPAGFVGFVMLAITIPSGFPYGSKKSDRVSVNAALRAARQVDFLGAFFQLAASMLLVTALEEGGTRYSWRSPATLSILLISMVFWVVFVLWESILDGRGSTQEAVLPWRLVQNRFFMACLLNTLFVGAVFITVVITLPQRFQVVNQTTPFGAGWRILPFMICAPFASAFAGYLIQKLKIPPFYVLLVAAILQTIGLALMSTVPTSKASVPRAQYGYEAVLGLGTGLSLSSVILAAPAIIDPKDSAVSMGAIAQARALGGSVGLAVCSNVLNAKIKSASHFLSPGQLSSLLESAETIKTLPPDLQYAVRQTYAAGCNQQMQVLIAFSGATILATFLMWEKKPRRVP</sequence>
<feature type="transmembrane region" description="Helical" evidence="6">
    <location>
        <begin position="114"/>
        <end position="132"/>
    </location>
</feature>
<dbReference type="InterPro" id="IPR020846">
    <property type="entry name" value="MFS_dom"/>
</dbReference>
<keyword evidence="9" id="KW-1185">Reference proteome</keyword>
<dbReference type="Gene3D" id="1.20.1720.10">
    <property type="entry name" value="Multidrug resistance protein D"/>
    <property type="match status" value="1"/>
</dbReference>
<evidence type="ECO:0000256" key="2">
    <source>
        <dbReference type="ARBA" id="ARBA00022692"/>
    </source>
</evidence>
<feature type="transmembrane region" description="Helical" evidence="6">
    <location>
        <begin position="393"/>
        <end position="411"/>
    </location>
</feature>
<dbReference type="Pfam" id="PF07690">
    <property type="entry name" value="MFS_1"/>
    <property type="match status" value="1"/>
</dbReference>
<dbReference type="PANTHER" id="PTHR23501">
    <property type="entry name" value="MAJOR FACILITATOR SUPERFAMILY"/>
    <property type="match status" value="1"/>
</dbReference>
<evidence type="ECO:0000256" key="5">
    <source>
        <dbReference type="SAM" id="MobiDB-lite"/>
    </source>
</evidence>
<dbReference type="Proteomes" id="UP001590951">
    <property type="component" value="Unassembled WGS sequence"/>
</dbReference>
<dbReference type="InterPro" id="IPR036259">
    <property type="entry name" value="MFS_trans_sf"/>
</dbReference>
<dbReference type="PANTHER" id="PTHR23501:SF43">
    <property type="entry name" value="MULTIDRUG TRANSPORTER, PUTATIVE (AFU_ORTHOLOGUE AFUA_6G03040)-RELATED"/>
    <property type="match status" value="1"/>
</dbReference>
<keyword evidence="3 6" id="KW-1133">Transmembrane helix</keyword>
<feature type="transmembrane region" description="Helical" evidence="6">
    <location>
        <begin position="230"/>
        <end position="258"/>
    </location>
</feature>
<feature type="transmembrane region" description="Helical" evidence="6">
    <location>
        <begin position="309"/>
        <end position="331"/>
    </location>
</feature>
<gene>
    <name evidence="8" type="ORF">ABVK25_003387</name>
</gene>
<feature type="transmembrane region" description="Helical" evidence="6">
    <location>
        <begin position="78"/>
        <end position="102"/>
    </location>
</feature>
<dbReference type="PROSITE" id="PS00216">
    <property type="entry name" value="SUGAR_TRANSPORT_1"/>
    <property type="match status" value="1"/>
</dbReference>
<comment type="caution">
    <text evidence="8">The sequence shown here is derived from an EMBL/GenBank/DDBJ whole genome shotgun (WGS) entry which is preliminary data.</text>
</comment>
<dbReference type="Gene3D" id="1.20.1250.20">
    <property type="entry name" value="MFS general substrate transporter like domains"/>
    <property type="match status" value="1"/>
</dbReference>
<feature type="domain" description="Major facilitator superfamily (MFS) profile" evidence="7">
    <location>
        <begin position="79"/>
        <end position="581"/>
    </location>
</feature>
<keyword evidence="4 6" id="KW-0472">Membrane</keyword>
<protein>
    <recommendedName>
        <fullName evidence="7">Major facilitator superfamily (MFS) profile domain-containing protein</fullName>
    </recommendedName>
</protein>
<evidence type="ECO:0000313" key="8">
    <source>
        <dbReference type="EMBL" id="KAL2056364.1"/>
    </source>
</evidence>
<feature type="compositionally biased region" description="Low complexity" evidence="5">
    <location>
        <begin position="20"/>
        <end position="31"/>
    </location>
</feature>
<evidence type="ECO:0000256" key="3">
    <source>
        <dbReference type="ARBA" id="ARBA00022989"/>
    </source>
</evidence>
<evidence type="ECO:0000256" key="1">
    <source>
        <dbReference type="ARBA" id="ARBA00004141"/>
    </source>
</evidence>
<feature type="transmembrane region" description="Helical" evidence="6">
    <location>
        <begin position="169"/>
        <end position="190"/>
    </location>
</feature>
<feature type="transmembrane region" description="Helical" evidence="6">
    <location>
        <begin position="556"/>
        <end position="574"/>
    </location>
</feature>
<dbReference type="InterPro" id="IPR011701">
    <property type="entry name" value="MFS"/>
</dbReference>
<evidence type="ECO:0000256" key="6">
    <source>
        <dbReference type="SAM" id="Phobius"/>
    </source>
</evidence>
<name>A0ABR4BEW6_9LECA</name>
<feature type="compositionally biased region" description="Basic and acidic residues" evidence="5">
    <location>
        <begin position="1"/>
        <end position="15"/>
    </location>
</feature>